<proteinExistence type="predicted"/>
<gene>
    <name evidence="2" type="ORF">AQS8620_01359</name>
</gene>
<evidence type="ECO:0000256" key="1">
    <source>
        <dbReference type="SAM" id="Phobius"/>
    </source>
</evidence>
<keyword evidence="1" id="KW-0472">Membrane</keyword>
<evidence type="ECO:0000313" key="2">
    <source>
        <dbReference type="EMBL" id="SLN37292.1"/>
    </source>
</evidence>
<dbReference type="Proteomes" id="UP000193862">
    <property type="component" value="Unassembled WGS sequence"/>
</dbReference>
<dbReference type="EMBL" id="FWFS01000004">
    <property type="protein sequence ID" value="SLN37292.1"/>
    <property type="molecule type" value="Genomic_DNA"/>
</dbReference>
<dbReference type="AlphaFoldDB" id="A0A1Y5SBZ6"/>
<feature type="transmembrane region" description="Helical" evidence="1">
    <location>
        <begin position="21"/>
        <end position="45"/>
    </location>
</feature>
<sequence>MIRFSKRLATRIRTFGKDTDGSYTVEAMFMLPLLIFFMMALYVYFAGYRAKLTSEKAAYVVADLLSRQTDEVDAKFVDGMGDVFAYLTRSDNSGLTASSVRWSESVNNGAYVIEWSQSTGTRGALTSAQLSDYEDRLPTMVDGETVVIIQTSETWSPPFDAGVAQTEFDNFVVTSPRFAAQVAWAN</sequence>
<dbReference type="OrthoDB" id="7876207at2"/>
<accession>A0A1Y5SBZ6</accession>
<evidence type="ECO:0000313" key="3">
    <source>
        <dbReference type="Proteomes" id="UP000193862"/>
    </source>
</evidence>
<name>A0A1Y5SBZ6_9RHOB</name>
<organism evidence="2 3">
    <name type="scientific">Aquimixticola soesokkakensis</name>
    <dbReference type="NCBI Taxonomy" id="1519096"/>
    <lineage>
        <taxon>Bacteria</taxon>
        <taxon>Pseudomonadati</taxon>
        <taxon>Pseudomonadota</taxon>
        <taxon>Alphaproteobacteria</taxon>
        <taxon>Rhodobacterales</taxon>
        <taxon>Paracoccaceae</taxon>
        <taxon>Aquimixticola</taxon>
    </lineage>
</organism>
<keyword evidence="3" id="KW-1185">Reference proteome</keyword>
<evidence type="ECO:0008006" key="4">
    <source>
        <dbReference type="Google" id="ProtNLM"/>
    </source>
</evidence>
<protein>
    <recommendedName>
        <fullName evidence="4">TadE-like protein</fullName>
    </recommendedName>
</protein>
<dbReference type="RefSeq" id="WP_085836074.1">
    <property type="nucleotide sequence ID" value="NZ_FWFS01000004.1"/>
</dbReference>
<keyword evidence="1" id="KW-1133">Transmembrane helix</keyword>
<keyword evidence="1" id="KW-0812">Transmembrane</keyword>
<reference evidence="2 3" key="1">
    <citation type="submission" date="2017-03" db="EMBL/GenBank/DDBJ databases">
        <authorList>
            <person name="Afonso C.L."/>
            <person name="Miller P.J."/>
            <person name="Scott M.A."/>
            <person name="Spackman E."/>
            <person name="Goraichik I."/>
            <person name="Dimitrov K.M."/>
            <person name="Suarez D.L."/>
            <person name="Swayne D.E."/>
        </authorList>
    </citation>
    <scope>NUCLEOTIDE SEQUENCE [LARGE SCALE GENOMIC DNA]</scope>
    <source>
        <strain evidence="2 3">CECT 8620</strain>
    </source>
</reference>